<comment type="caution">
    <text evidence="2">The sequence shown here is derived from an EMBL/GenBank/DDBJ whole genome shotgun (WGS) entry which is preliminary data.</text>
</comment>
<keyword evidence="3" id="KW-1185">Reference proteome</keyword>
<feature type="region of interest" description="Disordered" evidence="1">
    <location>
        <begin position="1"/>
        <end position="53"/>
    </location>
</feature>
<evidence type="ECO:0000313" key="2">
    <source>
        <dbReference type="EMBL" id="EXJ77790.1"/>
    </source>
</evidence>
<dbReference type="GeneID" id="19174100"/>
<gene>
    <name evidence="2" type="ORF">A1O3_10019</name>
</gene>
<evidence type="ECO:0000256" key="1">
    <source>
        <dbReference type="SAM" id="MobiDB-lite"/>
    </source>
</evidence>
<dbReference type="OrthoDB" id="4363080at2759"/>
<dbReference type="STRING" id="1182542.W9XKA9"/>
<dbReference type="EMBL" id="AMGY01000010">
    <property type="protein sequence ID" value="EXJ77790.1"/>
    <property type="molecule type" value="Genomic_DNA"/>
</dbReference>
<proteinExistence type="predicted"/>
<name>W9XKA9_9EURO</name>
<accession>W9XKA9</accession>
<dbReference type="RefSeq" id="XP_007738300.1">
    <property type="nucleotide sequence ID" value="XM_007740110.1"/>
</dbReference>
<protein>
    <submittedName>
        <fullName evidence="2">Uncharacterized protein</fullName>
    </submittedName>
</protein>
<sequence length="378" mass="41586">MASTASTVKAYKGSSDQQDVGRKSSTPGHTRRSSLEGTGFESSSASLDSPPSPIEQSFTYLGVSTAESPLPPLPNPSPALSLVINKINNLHTCPLDWSEYNLSEQDFEELQLREQRNEFGDRHLRYDYSPANRTFALRMPNGAPHEVLTRGTDIEVALALAQIPSQTGISSTAAEFVKGLCNRGSTTIWYPDPFSAVEENKKNIERAPDGSWGQLPMINVYPACIFEVANSQTTKCLENLAREYIFGTRGAVRTVVGFDLGYRTKKGAKMSTWRVKLNSEGSLIGITREIMVVCNKDGQRNQDPEAGLRLSLEDFAFSRPAGTLDGLEKISIFIPVSRLCDILEQGGESRGITRAAFPPPVLPHPARSSRRYNLRSRN</sequence>
<feature type="compositionally biased region" description="Polar residues" evidence="1">
    <location>
        <begin position="14"/>
        <end position="28"/>
    </location>
</feature>
<reference evidence="2 3" key="1">
    <citation type="submission" date="2013-03" db="EMBL/GenBank/DDBJ databases">
        <title>The Genome Sequence of Capronia epimyces CBS 606.96.</title>
        <authorList>
            <consortium name="The Broad Institute Genomics Platform"/>
            <person name="Cuomo C."/>
            <person name="de Hoog S."/>
            <person name="Gorbushina A."/>
            <person name="Walker B."/>
            <person name="Young S.K."/>
            <person name="Zeng Q."/>
            <person name="Gargeya S."/>
            <person name="Fitzgerald M."/>
            <person name="Haas B."/>
            <person name="Abouelleil A."/>
            <person name="Allen A.W."/>
            <person name="Alvarado L."/>
            <person name="Arachchi H.M."/>
            <person name="Berlin A.M."/>
            <person name="Chapman S.B."/>
            <person name="Gainer-Dewar J."/>
            <person name="Goldberg J."/>
            <person name="Griggs A."/>
            <person name="Gujja S."/>
            <person name="Hansen M."/>
            <person name="Howarth C."/>
            <person name="Imamovic A."/>
            <person name="Ireland A."/>
            <person name="Larimer J."/>
            <person name="McCowan C."/>
            <person name="Murphy C."/>
            <person name="Pearson M."/>
            <person name="Poon T.W."/>
            <person name="Priest M."/>
            <person name="Roberts A."/>
            <person name="Saif S."/>
            <person name="Shea T."/>
            <person name="Sisk P."/>
            <person name="Sykes S."/>
            <person name="Wortman J."/>
            <person name="Nusbaum C."/>
            <person name="Birren B."/>
        </authorList>
    </citation>
    <scope>NUCLEOTIDE SEQUENCE [LARGE SCALE GENOMIC DNA]</scope>
    <source>
        <strain evidence="2 3">CBS 606.96</strain>
    </source>
</reference>
<evidence type="ECO:0000313" key="3">
    <source>
        <dbReference type="Proteomes" id="UP000019478"/>
    </source>
</evidence>
<dbReference type="Proteomes" id="UP000019478">
    <property type="component" value="Unassembled WGS sequence"/>
</dbReference>
<dbReference type="AlphaFoldDB" id="W9XKA9"/>
<organism evidence="2 3">
    <name type="scientific">Capronia epimyces CBS 606.96</name>
    <dbReference type="NCBI Taxonomy" id="1182542"/>
    <lineage>
        <taxon>Eukaryota</taxon>
        <taxon>Fungi</taxon>
        <taxon>Dikarya</taxon>
        <taxon>Ascomycota</taxon>
        <taxon>Pezizomycotina</taxon>
        <taxon>Eurotiomycetes</taxon>
        <taxon>Chaetothyriomycetidae</taxon>
        <taxon>Chaetothyriales</taxon>
        <taxon>Herpotrichiellaceae</taxon>
        <taxon>Capronia</taxon>
    </lineage>
</organism>
<dbReference type="HOGENOM" id="CLU_044860_1_0_1"/>